<sequence>MKFKENIEKFKGKFVADGIVNISEYNSTNPKILWILKEANSIDDYDWDFRDALKDLKNESGQGIKSGWANTFTPIIYTTYGILNDLNWEDMGSVYNDQSIIEILNKVAYINLKKVPGDSNADWNKIKSYYNENKNAIHEQIQLINPDIIIFGNTMNFLDNDFFEMFGEIRIDKSNKSLHIYENKEKLLLSAYHPNNRTIKQQEYCNLIIESVRAWKNK</sequence>
<evidence type="ECO:0008006" key="3">
    <source>
        <dbReference type="Google" id="ProtNLM"/>
    </source>
</evidence>
<evidence type="ECO:0000313" key="1">
    <source>
        <dbReference type="EMBL" id="CAL2083281.1"/>
    </source>
</evidence>
<dbReference type="EMBL" id="OZ038524">
    <property type="protein sequence ID" value="CAL2083281.1"/>
    <property type="molecule type" value="Genomic_DNA"/>
</dbReference>
<dbReference type="RefSeq" id="WP_101902733.1">
    <property type="nucleotide sequence ID" value="NZ_OZ038524.1"/>
</dbReference>
<dbReference type="Proteomes" id="UP001497514">
    <property type="component" value="Chromosome"/>
</dbReference>
<reference evidence="1 2" key="1">
    <citation type="submission" date="2024-05" db="EMBL/GenBank/DDBJ databases">
        <authorList>
            <person name="Duchaud E."/>
        </authorList>
    </citation>
    <scope>NUCLEOTIDE SEQUENCE [LARGE SCALE GENOMIC DNA]</scope>
    <source>
        <strain evidence="1">Ena-SAMPLE-TAB-13-05-2024-13:56:06:370-140309</strain>
    </source>
</reference>
<accession>A0ABM9NYB5</accession>
<evidence type="ECO:0000313" key="2">
    <source>
        <dbReference type="Proteomes" id="UP001497514"/>
    </source>
</evidence>
<proteinExistence type="predicted"/>
<protein>
    <recommendedName>
        <fullName evidence="3">Uracil-DNA glycosylase-like domain-containing protein</fullName>
    </recommendedName>
</protein>
<organism evidence="1 2">
    <name type="scientific">Tenacibaculum dicentrarchi</name>
    <dbReference type="NCBI Taxonomy" id="669041"/>
    <lineage>
        <taxon>Bacteria</taxon>
        <taxon>Pseudomonadati</taxon>
        <taxon>Bacteroidota</taxon>
        <taxon>Flavobacteriia</taxon>
        <taxon>Flavobacteriales</taxon>
        <taxon>Flavobacteriaceae</taxon>
        <taxon>Tenacibaculum</taxon>
    </lineage>
</organism>
<keyword evidence="2" id="KW-1185">Reference proteome</keyword>
<gene>
    <name evidence="1" type="ORF">TD3509T_1510</name>
</gene>
<name>A0ABM9NYB5_9FLAO</name>